<proteinExistence type="inferred from homology"/>
<dbReference type="GeneID" id="83176038"/>
<keyword evidence="4 10" id="KW-0378">Hydrolase</keyword>
<keyword evidence="5" id="KW-0146">Chitin degradation</keyword>
<evidence type="ECO:0000256" key="1">
    <source>
        <dbReference type="ARBA" id="ARBA00000822"/>
    </source>
</evidence>
<dbReference type="PANTHER" id="PTHR11177">
    <property type="entry name" value="CHITINASE"/>
    <property type="match status" value="1"/>
</dbReference>
<dbReference type="EMBL" id="JAPQKR010000005">
    <property type="protein sequence ID" value="KAJ5215268.1"/>
    <property type="molecule type" value="Genomic_DNA"/>
</dbReference>
<comment type="caution">
    <text evidence="13">The sequence shown here is derived from an EMBL/GenBank/DDBJ whole genome shotgun (WGS) entry which is preliminary data.</text>
</comment>
<evidence type="ECO:0000313" key="13">
    <source>
        <dbReference type="EMBL" id="KAJ5215268.1"/>
    </source>
</evidence>
<dbReference type="SMART" id="SM00636">
    <property type="entry name" value="Glyco_18"/>
    <property type="match status" value="1"/>
</dbReference>
<reference evidence="13" key="2">
    <citation type="journal article" date="2023" name="IMA Fungus">
        <title>Comparative genomic study of the Penicillium genus elucidates a diverse pangenome and 15 lateral gene transfer events.</title>
        <authorList>
            <person name="Petersen C."/>
            <person name="Sorensen T."/>
            <person name="Nielsen M.R."/>
            <person name="Sondergaard T.E."/>
            <person name="Sorensen J.L."/>
            <person name="Fitzpatrick D.A."/>
            <person name="Frisvad J.C."/>
            <person name="Nielsen K.L."/>
        </authorList>
    </citation>
    <scope>NUCLEOTIDE SEQUENCE</scope>
    <source>
        <strain evidence="13">IBT 15544</strain>
    </source>
</reference>
<keyword evidence="7" id="KW-0119">Carbohydrate metabolism</keyword>
<dbReference type="InterPro" id="IPR001223">
    <property type="entry name" value="Glyco_hydro18_cat"/>
</dbReference>
<evidence type="ECO:0000256" key="9">
    <source>
        <dbReference type="ARBA" id="ARBA00023326"/>
    </source>
</evidence>
<dbReference type="Pfam" id="PF00704">
    <property type="entry name" value="Glyco_hydro_18"/>
    <property type="match status" value="1"/>
</dbReference>
<evidence type="ECO:0000256" key="5">
    <source>
        <dbReference type="ARBA" id="ARBA00023024"/>
    </source>
</evidence>
<dbReference type="EC" id="3.2.1.14" evidence="3"/>
<dbReference type="InterPro" id="IPR001579">
    <property type="entry name" value="Glyco_hydro_18_chit_AS"/>
</dbReference>
<dbReference type="Gene3D" id="3.10.50.10">
    <property type="match status" value="1"/>
</dbReference>
<comment type="similarity">
    <text evidence="2">Belongs to the glycosyl hydrolase 18 family. Chitinase class V subfamily.</text>
</comment>
<dbReference type="GO" id="GO:0008061">
    <property type="term" value="F:chitin binding"/>
    <property type="evidence" value="ECO:0007669"/>
    <property type="project" value="InterPro"/>
</dbReference>
<dbReference type="InterPro" id="IPR050314">
    <property type="entry name" value="Glycosyl_Hydrlase_18"/>
</dbReference>
<feature type="signal peptide" evidence="11">
    <location>
        <begin position="1"/>
        <end position="20"/>
    </location>
</feature>
<dbReference type="OrthoDB" id="76388at2759"/>
<dbReference type="GO" id="GO:0005576">
    <property type="term" value="C:extracellular region"/>
    <property type="evidence" value="ECO:0007669"/>
    <property type="project" value="TreeGrafter"/>
</dbReference>
<protein>
    <recommendedName>
        <fullName evidence="3">chitinase</fullName>
        <ecNumber evidence="3">3.2.1.14</ecNumber>
    </recommendedName>
</protein>
<evidence type="ECO:0000313" key="14">
    <source>
        <dbReference type="Proteomes" id="UP001150904"/>
    </source>
</evidence>
<evidence type="ECO:0000256" key="10">
    <source>
        <dbReference type="RuleBase" id="RU000489"/>
    </source>
</evidence>
<evidence type="ECO:0000256" key="6">
    <source>
        <dbReference type="ARBA" id="ARBA00023180"/>
    </source>
</evidence>
<dbReference type="SUPFAM" id="SSF54556">
    <property type="entry name" value="Chitinase insertion domain"/>
    <property type="match status" value="1"/>
</dbReference>
<keyword evidence="8 10" id="KW-0326">Glycosidase</keyword>
<name>A0A9W9TA65_9EURO</name>
<dbReference type="RefSeq" id="XP_058311081.1">
    <property type="nucleotide sequence ID" value="XM_058448737.1"/>
</dbReference>
<dbReference type="FunFam" id="3.10.50.10:FF:000005">
    <property type="entry name" value="Endochitinase B1"/>
    <property type="match status" value="1"/>
</dbReference>
<dbReference type="GO" id="GO:0008843">
    <property type="term" value="F:endochitinase activity"/>
    <property type="evidence" value="ECO:0007669"/>
    <property type="project" value="UniProtKB-EC"/>
</dbReference>
<dbReference type="AlphaFoldDB" id="A0A9W9TA65"/>
<dbReference type="PROSITE" id="PS01095">
    <property type="entry name" value="GH18_1"/>
    <property type="match status" value="1"/>
</dbReference>
<dbReference type="GO" id="GO:0000272">
    <property type="term" value="P:polysaccharide catabolic process"/>
    <property type="evidence" value="ECO:0007669"/>
    <property type="project" value="UniProtKB-KW"/>
</dbReference>
<dbReference type="Gene3D" id="3.20.20.80">
    <property type="entry name" value="Glycosidases"/>
    <property type="match status" value="1"/>
</dbReference>
<dbReference type="InterPro" id="IPR029070">
    <property type="entry name" value="Chitinase_insertion_sf"/>
</dbReference>
<evidence type="ECO:0000256" key="2">
    <source>
        <dbReference type="ARBA" id="ARBA00008682"/>
    </source>
</evidence>
<feature type="chain" id="PRO_5040774608" description="chitinase" evidence="11">
    <location>
        <begin position="21"/>
        <end position="433"/>
    </location>
</feature>
<evidence type="ECO:0000259" key="12">
    <source>
        <dbReference type="PROSITE" id="PS51910"/>
    </source>
</evidence>
<dbReference type="InterPro" id="IPR017853">
    <property type="entry name" value="GH"/>
</dbReference>
<dbReference type="CDD" id="cd06548">
    <property type="entry name" value="GH18_chitinase"/>
    <property type="match status" value="1"/>
</dbReference>
<keyword evidence="11" id="KW-0732">Signal</keyword>
<gene>
    <name evidence="13" type="ORF">N7498_001675</name>
</gene>
<comment type="catalytic activity">
    <reaction evidence="1">
        <text>Random endo-hydrolysis of N-acetyl-beta-D-glucosaminide (1-&gt;4)-beta-linkages in chitin and chitodextrins.</text>
        <dbReference type="EC" id="3.2.1.14"/>
    </reaction>
</comment>
<reference evidence="13" key="1">
    <citation type="submission" date="2022-12" db="EMBL/GenBank/DDBJ databases">
        <authorList>
            <person name="Petersen C."/>
        </authorList>
    </citation>
    <scope>NUCLEOTIDE SEQUENCE</scope>
    <source>
        <strain evidence="13">IBT 15544</strain>
    </source>
</reference>
<evidence type="ECO:0000256" key="4">
    <source>
        <dbReference type="ARBA" id="ARBA00022801"/>
    </source>
</evidence>
<dbReference type="GO" id="GO:0006032">
    <property type="term" value="P:chitin catabolic process"/>
    <property type="evidence" value="ECO:0007669"/>
    <property type="project" value="UniProtKB-KW"/>
</dbReference>
<dbReference type="PROSITE" id="PS51910">
    <property type="entry name" value="GH18_2"/>
    <property type="match status" value="1"/>
</dbReference>
<keyword evidence="14" id="KW-1185">Reference proteome</keyword>
<dbReference type="FunFam" id="3.20.20.80:FF:000095">
    <property type="entry name" value="Endochitinase B1"/>
    <property type="match status" value="1"/>
</dbReference>
<sequence length="433" mass="48302">MRRDFSLFLVFFWLRSVTLASNLAKISSENGAVFATSRDYTTGYRSVAYFVNWAIYSRKFNPQDLPVEQLTHVLYAFANVHAETGEVYLSDSWADLEKRYPSDSWNENGNNAYGCIKQLFLLKQRNRNLKVLLSIGGWSYSKNLAASLGTDAGREAFVSSAVNLVRNLGFDGLDIDWEYPANNTQAENMVALLKALRTALDNYSTAHADGYHFLITVACPAGPSKYQKLHVTEMDQYTDFWNLMAYDYSGSWDNASGHDANIYPSIDNGLSTPFNTEEAIEFYTTNGVDAKKLVLGMPLYGRSFLDTDGPGKSYNGVGSGSWENGVWDYKALPLKGSDVKFMEQTVSSYSYDHTQRMMVSFDTPQVAQKKAQYIMKKGLGGGMWWESSSDKTGPDSLISTVITSFGGIGALEKSQNQLNYNASEYLNIKNGSK</sequence>
<evidence type="ECO:0000256" key="8">
    <source>
        <dbReference type="ARBA" id="ARBA00023295"/>
    </source>
</evidence>
<dbReference type="Proteomes" id="UP001150904">
    <property type="component" value="Unassembled WGS sequence"/>
</dbReference>
<keyword evidence="9" id="KW-0624">Polysaccharide degradation</keyword>
<feature type="domain" description="GH18" evidence="12">
    <location>
        <begin position="44"/>
        <end position="408"/>
    </location>
</feature>
<evidence type="ECO:0000256" key="3">
    <source>
        <dbReference type="ARBA" id="ARBA00012729"/>
    </source>
</evidence>
<accession>A0A9W9TA65</accession>
<evidence type="ECO:0000256" key="7">
    <source>
        <dbReference type="ARBA" id="ARBA00023277"/>
    </source>
</evidence>
<dbReference type="InterPro" id="IPR011583">
    <property type="entry name" value="Chitinase_II/V-like_cat"/>
</dbReference>
<keyword evidence="6" id="KW-0325">Glycoprotein</keyword>
<dbReference type="PANTHER" id="PTHR11177:SF317">
    <property type="entry name" value="CHITINASE 12-RELATED"/>
    <property type="match status" value="1"/>
</dbReference>
<dbReference type="SUPFAM" id="SSF51445">
    <property type="entry name" value="(Trans)glycosidases"/>
    <property type="match status" value="1"/>
</dbReference>
<organism evidence="13 14">
    <name type="scientific">Penicillium cinerascens</name>
    <dbReference type="NCBI Taxonomy" id="70096"/>
    <lineage>
        <taxon>Eukaryota</taxon>
        <taxon>Fungi</taxon>
        <taxon>Dikarya</taxon>
        <taxon>Ascomycota</taxon>
        <taxon>Pezizomycotina</taxon>
        <taxon>Eurotiomycetes</taxon>
        <taxon>Eurotiomycetidae</taxon>
        <taxon>Eurotiales</taxon>
        <taxon>Aspergillaceae</taxon>
        <taxon>Penicillium</taxon>
    </lineage>
</organism>
<evidence type="ECO:0000256" key="11">
    <source>
        <dbReference type="SAM" id="SignalP"/>
    </source>
</evidence>